<dbReference type="SUPFAM" id="SSF53182">
    <property type="entry name" value="Pyrrolidone carboxyl peptidase (pyroglutamate aminopeptidase)"/>
    <property type="match status" value="1"/>
</dbReference>
<organism evidence="2 3">
    <name type="scientific">Bacterioplanes sanyensis</name>
    <dbReference type="NCBI Taxonomy" id="1249553"/>
    <lineage>
        <taxon>Bacteria</taxon>
        <taxon>Pseudomonadati</taxon>
        <taxon>Pseudomonadota</taxon>
        <taxon>Gammaproteobacteria</taxon>
        <taxon>Oceanospirillales</taxon>
        <taxon>Oceanospirillaceae</taxon>
        <taxon>Bacterioplanes</taxon>
    </lineage>
</organism>
<reference evidence="2 3" key="1">
    <citation type="submission" date="2017-07" db="EMBL/GenBank/DDBJ databases">
        <title>Annotated genome sequence of Bacterioplanes sanyensis isolated from Red Sea.</title>
        <authorList>
            <person name="Rehman Z.U."/>
        </authorList>
    </citation>
    <scope>NUCLEOTIDE SEQUENCE [LARGE SCALE GENOMIC DNA]</scope>
    <source>
        <strain evidence="2 3">NV9</strain>
    </source>
</reference>
<dbReference type="AlphaFoldDB" id="A0A222FQG4"/>
<feature type="chain" id="PRO_5012668573" description="Pyroglutamyl peptidase" evidence="1">
    <location>
        <begin position="17"/>
        <end position="375"/>
    </location>
</feature>
<feature type="signal peptide" evidence="1">
    <location>
        <begin position="1"/>
        <end position="16"/>
    </location>
</feature>
<dbReference type="InterPro" id="IPR036440">
    <property type="entry name" value="Peptidase_C15-like_sf"/>
</dbReference>
<protein>
    <recommendedName>
        <fullName evidence="4">Pyroglutamyl peptidase</fullName>
    </recommendedName>
</protein>
<keyword evidence="1" id="KW-0732">Signal</keyword>
<proteinExistence type="predicted"/>
<name>A0A222FQG4_9GAMM</name>
<accession>A0A222FQG4</accession>
<dbReference type="Gene3D" id="3.40.630.20">
    <property type="entry name" value="Peptidase C15, pyroglutamyl peptidase I-like"/>
    <property type="match status" value="1"/>
</dbReference>
<dbReference type="KEGG" id="bsan:CHH28_19015"/>
<evidence type="ECO:0000313" key="3">
    <source>
        <dbReference type="Proteomes" id="UP000202440"/>
    </source>
</evidence>
<dbReference type="Proteomes" id="UP000202440">
    <property type="component" value="Chromosome"/>
</dbReference>
<evidence type="ECO:0008006" key="4">
    <source>
        <dbReference type="Google" id="ProtNLM"/>
    </source>
</evidence>
<sequence length="375" mass="41193">MRVLALLAALSINLHAASLDPEEQRIAKVEQQLPELLSPLQDSAQHQLKQLRTATNSQAKLTKAGQQLWRKAVTQVQAGQPDDRPLYWTRLWLRRELKNAAALTEKDLAPLELASRGINDIQFDQNADVRILITGFDPFFLDRYLHQANPSGLAALSLDGQVLSLNGRTAEIEAAMIPVRFADFDQGMIESLLTPYLQRQSVDMIVTISMGREDFDLERFPGLNRSAKAPGNRNIYTGAEQQNPIPPKLYDQDLSGPQFVEFSLPVAAMQKAEGRWKINDNRQVETVEKGALLADSLASLSGQTSVAGSGGGYLSNEISYRSILLGQQLGIDVPTGHIHTPAIRGYDGETAQAVVDQIRAMLTHAIAGLESNHEG</sequence>
<evidence type="ECO:0000313" key="2">
    <source>
        <dbReference type="EMBL" id="ASP40999.1"/>
    </source>
</evidence>
<dbReference type="EMBL" id="CP022530">
    <property type="protein sequence ID" value="ASP40999.1"/>
    <property type="molecule type" value="Genomic_DNA"/>
</dbReference>
<keyword evidence="3" id="KW-1185">Reference proteome</keyword>
<evidence type="ECO:0000256" key="1">
    <source>
        <dbReference type="SAM" id="SignalP"/>
    </source>
</evidence>
<gene>
    <name evidence="2" type="ORF">CHH28_19015</name>
</gene>
<dbReference type="OrthoDB" id="4555199at2"/>